<dbReference type="EMBL" id="VUJU01007410">
    <property type="protein sequence ID" value="KAF0745869.1"/>
    <property type="molecule type" value="Genomic_DNA"/>
</dbReference>
<dbReference type="GO" id="GO:0003964">
    <property type="term" value="F:RNA-directed DNA polymerase activity"/>
    <property type="evidence" value="ECO:0007669"/>
    <property type="project" value="UniProtKB-KW"/>
</dbReference>
<evidence type="ECO:0000313" key="2">
    <source>
        <dbReference type="Proteomes" id="UP000478052"/>
    </source>
</evidence>
<keyword evidence="1" id="KW-0695">RNA-directed DNA polymerase</keyword>
<keyword evidence="2" id="KW-1185">Reference proteome</keyword>
<keyword evidence="1" id="KW-0808">Transferase</keyword>
<dbReference type="AlphaFoldDB" id="A0A6G0XYX8"/>
<comment type="caution">
    <text evidence="1">The sequence shown here is derived from an EMBL/GenBank/DDBJ whole genome shotgun (WGS) entry which is preliminary data.</text>
</comment>
<accession>A0A6G0XYX8</accession>
<reference evidence="1 2" key="1">
    <citation type="submission" date="2019-08" db="EMBL/GenBank/DDBJ databases">
        <title>Whole genome of Aphis craccivora.</title>
        <authorList>
            <person name="Voronova N.V."/>
            <person name="Shulinski R.S."/>
            <person name="Bandarenka Y.V."/>
            <person name="Zhorov D.G."/>
            <person name="Warner D."/>
        </authorList>
    </citation>
    <scope>NUCLEOTIDE SEQUENCE [LARGE SCALE GENOMIC DNA]</scope>
    <source>
        <strain evidence="1">180601</strain>
        <tissue evidence="1">Whole Body</tissue>
    </source>
</reference>
<sequence>MRRCVKTSRPHVPALEPSDLESTVLTEIVKKSCDGAYIQERVANRLIEWLLTNEVLSACQKSYLRVDSAIEHVHILNRDPCKGQERGLAGCVKRVWGDSSPGNRSEWSRSGLLPGRLRHIHQCHAVSKRGWSNDRQYPGPHRDRDLKSFFYSSNHPPTAIRDVSKDGLGKGG</sequence>
<dbReference type="Proteomes" id="UP000478052">
    <property type="component" value="Unassembled WGS sequence"/>
</dbReference>
<proteinExistence type="predicted"/>
<organism evidence="1 2">
    <name type="scientific">Aphis craccivora</name>
    <name type="common">Cowpea aphid</name>
    <dbReference type="NCBI Taxonomy" id="307492"/>
    <lineage>
        <taxon>Eukaryota</taxon>
        <taxon>Metazoa</taxon>
        <taxon>Ecdysozoa</taxon>
        <taxon>Arthropoda</taxon>
        <taxon>Hexapoda</taxon>
        <taxon>Insecta</taxon>
        <taxon>Pterygota</taxon>
        <taxon>Neoptera</taxon>
        <taxon>Paraneoptera</taxon>
        <taxon>Hemiptera</taxon>
        <taxon>Sternorrhyncha</taxon>
        <taxon>Aphidomorpha</taxon>
        <taxon>Aphidoidea</taxon>
        <taxon>Aphididae</taxon>
        <taxon>Aphidini</taxon>
        <taxon>Aphis</taxon>
        <taxon>Aphis</taxon>
    </lineage>
</organism>
<gene>
    <name evidence="1" type="ORF">FWK35_00018342</name>
</gene>
<keyword evidence="1" id="KW-0548">Nucleotidyltransferase</keyword>
<evidence type="ECO:0000313" key="1">
    <source>
        <dbReference type="EMBL" id="KAF0745869.1"/>
    </source>
</evidence>
<protein>
    <submittedName>
        <fullName evidence="1">Reverse transcriptase domain-containing protein</fullName>
    </submittedName>
</protein>
<name>A0A6G0XYX8_APHCR</name>